<dbReference type="AlphaFoldDB" id="A0A2N9ELG6"/>
<feature type="transmembrane region" description="Helical" evidence="1">
    <location>
        <begin position="54"/>
        <end position="73"/>
    </location>
</feature>
<keyword evidence="1" id="KW-0812">Transmembrane</keyword>
<keyword evidence="1" id="KW-0472">Membrane</keyword>
<accession>A0A2N9ELG6</accession>
<proteinExistence type="predicted"/>
<dbReference type="EMBL" id="OIVN01000174">
    <property type="protein sequence ID" value="SPC75673.1"/>
    <property type="molecule type" value="Genomic_DNA"/>
</dbReference>
<reference evidence="2" key="1">
    <citation type="submission" date="2018-02" db="EMBL/GenBank/DDBJ databases">
        <authorList>
            <person name="Cohen D.B."/>
            <person name="Kent A.D."/>
        </authorList>
    </citation>
    <scope>NUCLEOTIDE SEQUENCE</scope>
</reference>
<protein>
    <submittedName>
        <fullName evidence="2">Uncharacterized protein</fullName>
    </submittedName>
</protein>
<evidence type="ECO:0000313" key="2">
    <source>
        <dbReference type="EMBL" id="SPC75673.1"/>
    </source>
</evidence>
<organism evidence="2">
    <name type="scientific">Fagus sylvatica</name>
    <name type="common">Beechnut</name>
    <dbReference type="NCBI Taxonomy" id="28930"/>
    <lineage>
        <taxon>Eukaryota</taxon>
        <taxon>Viridiplantae</taxon>
        <taxon>Streptophyta</taxon>
        <taxon>Embryophyta</taxon>
        <taxon>Tracheophyta</taxon>
        <taxon>Spermatophyta</taxon>
        <taxon>Magnoliopsida</taxon>
        <taxon>eudicotyledons</taxon>
        <taxon>Gunneridae</taxon>
        <taxon>Pentapetalae</taxon>
        <taxon>rosids</taxon>
        <taxon>fabids</taxon>
        <taxon>Fagales</taxon>
        <taxon>Fagaceae</taxon>
        <taxon>Fagus</taxon>
    </lineage>
</organism>
<sequence>MRFSHGSSGGGSEGVFVVVATGIGSRIWRGGDGLGSGVATVREPSGSGGGGSEGVFVVVATGIGVGSGVAAAARERRK</sequence>
<gene>
    <name evidence="2" type="ORF">FSB_LOCUS3555</name>
</gene>
<name>A0A2N9ELG6_FAGSY</name>
<evidence type="ECO:0000256" key="1">
    <source>
        <dbReference type="SAM" id="Phobius"/>
    </source>
</evidence>
<keyword evidence="1" id="KW-1133">Transmembrane helix</keyword>